<sequence>MIVLDQGDVVVLTDRQWLAFLEARADGAADPAASFGCSVGEFSGEVAALLADETAFDDGDRDPFADYIVQEHDQLYAVAWADWMAFVTEMREGAEAQVRDFGDVVGTVSVAVDFLTPEIARNLAIALRAALGLESDVGAPSPIGKARAA</sequence>
<gene>
    <name evidence="1" type="ORF">V8J38_16765</name>
</gene>
<evidence type="ECO:0000313" key="2">
    <source>
        <dbReference type="Proteomes" id="UP001363460"/>
    </source>
</evidence>
<reference evidence="1 2" key="1">
    <citation type="submission" date="2024-02" db="EMBL/GenBank/DDBJ databases">
        <title>Distribution and functional of Brevundimonas-related endobacteria within Verticillium dahliae.</title>
        <authorList>
            <person name="Zeng H."/>
        </authorList>
    </citation>
    <scope>NUCLEOTIDE SEQUENCE [LARGE SCALE GENOMIC DNA]</scope>
    <source>
        <strain evidence="1 2">TRM 44200</strain>
        <plasmid evidence="1 2">unnamed</plasmid>
    </source>
</reference>
<evidence type="ECO:0000313" key="1">
    <source>
        <dbReference type="EMBL" id="WWT56558.1"/>
    </source>
</evidence>
<protein>
    <submittedName>
        <fullName evidence="1">Uncharacterized protein</fullName>
    </submittedName>
</protein>
<dbReference type="RefSeq" id="WP_338578712.1">
    <property type="nucleotide sequence ID" value="NZ_CP146370.1"/>
</dbReference>
<proteinExistence type="predicted"/>
<organism evidence="1 2">
    <name type="scientific">Brevundimonas olei</name>
    <dbReference type="NCBI Taxonomy" id="657642"/>
    <lineage>
        <taxon>Bacteria</taxon>
        <taxon>Pseudomonadati</taxon>
        <taxon>Pseudomonadota</taxon>
        <taxon>Alphaproteobacteria</taxon>
        <taxon>Caulobacterales</taxon>
        <taxon>Caulobacteraceae</taxon>
        <taxon>Brevundimonas</taxon>
    </lineage>
</organism>
<name>A0ABZ2IMJ7_9CAUL</name>
<keyword evidence="2" id="KW-1185">Reference proteome</keyword>
<keyword evidence="1" id="KW-0614">Plasmid</keyword>
<dbReference type="Proteomes" id="UP001363460">
    <property type="component" value="Plasmid unnamed"/>
</dbReference>
<accession>A0ABZ2IMJ7</accession>
<geneLocation type="plasmid" evidence="1 2">
    <name>unnamed</name>
</geneLocation>
<dbReference type="EMBL" id="CP146370">
    <property type="protein sequence ID" value="WWT56558.1"/>
    <property type="molecule type" value="Genomic_DNA"/>
</dbReference>